<proteinExistence type="predicted"/>
<protein>
    <submittedName>
        <fullName evidence="3">Extradiol ring-cleavage dioxygenase</fullName>
    </submittedName>
</protein>
<dbReference type="PANTHER" id="PTHR30096:SF9">
    <property type="entry name" value="4-HYDROXYPHENYLACETATE CATABOLISM PROTEIN"/>
    <property type="match status" value="1"/>
</dbReference>
<dbReference type="KEGG" id="apak:AP3564_06545"/>
<reference evidence="3 4" key="1">
    <citation type="submission" date="2016-10" db="EMBL/GenBank/DDBJ databases">
        <title>The whole genome sequencing and assembly of Aeribacillus pallidus KCTC3564 strain.</title>
        <authorList>
            <person name="Lee Y.-J."/>
            <person name="Park M.-K."/>
            <person name="Yi H."/>
            <person name="Bahn Y.-S."/>
            <person name="Kim J.F."/>
            <person name="Lee D.-W."/>
        </authorList>
    </citation>
    <scope>NUCLEOTIDE SEQUENCE [LARGE SCALE GENOMIC DNA]</scope>
    <source>
        <strain evidence="3 4">KCTC3564</strain>
    </source>
</reference>
<keyword evidence="3" id="KW-0223">Dioxygenase</keyword>
<gene>
    <name evidence="3" type="ORF">AP3564_06545</name>
</gene>
<dbReference type="Proteomes" id="UP000214606">
    <property type="component" value="Chromosome"/>
</dbReference>
<dbReference type="SUPFAM" id="SSF53213">
    <property type="entry name" value="LigB-like"/>
    <property type="match status" value="1"/>
</dbReference>
<dbReference type="EMBL" id="CP017703">
    <property type="protein sequence ID" value="ASS89947.1"/>
    <property type="molecule type" value="Genomic_DNA"/>
</dbReference>
<keyword evidence="1" id="KW-0560">Oxidoreductase</keyword>
<name>A0A223E3X3_9BACI</name>
<dbReference type="GO" id="GO:0016702">
    <property type="term" value="F:oxidoreductase activity, acting on single donors with incorporation of molecular oxygen, incorporation of two atoms of oxygen"/>
    <property type="evidence" value="ECO:0007669"/>
    <property type="project" value="UniProtKB-ARBA"/>
</dbReference>
<evidence type="ECO:0000259" key="2">
    <source>
        <dbReference type="Pfam" id="PF02900"/>
    </source>
</evidence>
<dbReference type="Gene3D" id="3.40.830.10">
    <property type="entry name" value="LigB-like"/>
    <property type="match status" value="1"/>
</dbReference>
<accession>A0A223E3X3</accession>
<dbReference type="AlphaFoldDB" id="A0A223E3X3"/>
<sequence length="277" mass="31211">MTIELAMLAPHVPSMCHFDQVPDFQKNMAIEMQKMSKTIYDLKPDAIVLVSCHWPSTFFHYVDCTPVHKGILTAFECPDLIRDVPYEYPGDKQLGDELVKIGQDAGLQVVGIDDPYYVWDYGTVVPLRYLVPNEDIPVVNLSVTMAATLDETYKWGQLIAKVLKESEKKIVFVSSGALSHNLVRGRHNKPTASEHALDKQFISYILNKEYDAAYQMLPQYARLAKVESGGRHLAMLLSMLEDDDQPKYWADGQSSGSWNALITFEKVSQPAAPKVKN</sequence>
<dbReference type="PANTHER" id="PTHR30096">
    <property type="entry name" value="4,5-DOPA DIOXYGENASE EXTRADIOL-LIKE PROTEIN"/>
    <property type="match status" value="1"/>
</dbReference>
<evidence type="ECO:0000313" key="3">
    <source>
        <dbReference type="EMBL" id="ASS89947.1"/>
    </source>
</evidence>
<feature type="domain" description="Extradiol ring-cleavage dioxygenase class III enzyme subunit B" evidence="2">
    <location>
        <begin position="6"/>
        <end position="248"/>
    </location>
</feature>
<dbReference type="GO" id="GO:0008198">
    <property type="term" value="F:ferrous iron binding"/>
    <property type="evidence" value="ECO:0007669"/>
    <property type="project" value="InterPro"/>
</dbReference>
<evidence type="ECO:0000313" key="4">
    <source>
        <dbReference type="Proteomes" id="UP000214606"/>
    </source>
</evidence>
<evidence type="ECO:0000256" key="1">
    <source>
        <dbReference type="ARBA" id="ARBA00023002"/>
    </source>
</evidence>
<organism evidence="3 4">
    <name type="scientific">Aeribacillus pallidus</name>
    <dbReference type="NCBI Taxonomy" id="33936"/>
    <lineage>
        <taxon>Bacteria</taxon>
        <taxon>Bacillati</taxon>
        <taxon>Bacillota</taxon>
        <taxon>Bacilli</taxon>
        <taxon>Bacillales</taxon>
        <taxon>Bacillaceae</taxon>
        <taxon>Aeribacillus</taxon>
    </lineage>
</organism>
<dbReference type="RefSeq" id="WP_094244966.1">
    <property type="nucleotide sequence ID" value="NZ_CP017703.1"/>
</dbReference>
<dbReference type="InterPro" id="IPR004183">
    <property type="entry name" value="Xdiol_dOase_suB"/>
</dbReference>
<dbReference type="Pfam" id="PF02900">
    <property type="entry name" value="LigB"/>
    <property type="match status" value="1"/>
</dbReference>